<dbReference type="RefSeq" id="WP_186902739.1">
    <property type="nucleotide sequence ID" value="NZ_JACOGD010000002.1"/>
</dbReference>
<dbReference type="Pfam" id="PF11227">
    <property type="entry name" value="DUF3025"/>
    <property type="match status" value="1"/>
</dbReference>
<organism evidence="1 2">
    <name type="scientific">Undibacterium curvum</name>
    <dbReference type="NCBI Taxonomy" id="2762294"/>
    <lineage>
        <taxon>Bacteria</taxon>
        <taxon>Pseudomonadati</taxon>
        <taxon>Pseudomonadota</taxon>
        <taxon>Betaproteobacteria</taxon>
        <taxon>Burkholderiales</taxon>
        <taxon>Oxalobacteraceae</taxon>
        <taxon>Undibacterium</taxon>
    </lineage>
</organism>
<reference evidence="1 2" key="1">
    <citation type="submission" date="2020-08" db="EMBL/GenBank/DDBJ databases">
        <title>Novel species isolated from subtropical streams in China.</title>
        <authorList>
            <person name="Lu H."/>
        </authorList>
    </citation>
    <scope>NUCLEOTIDE SEQUENCE [LARGE SCALE GENOMIC DNA]</scope>
    <source>
        <strain evidence="1 2">CY22W</strain>
    </source>
</reference>
<evidence type="ECO:0000313" key="2">
    <source>
        <dbReference type="Proteomes" id="UP000654304"/>
    </source>
</evidence>
<dbReference type="InterPro" id="IPR021390">
    <property type="entry name" value="DUF3025"/>
</dbReference>
<comment type="caution">
    <text evidence="1">The sequence shown here is derived from an EMBL/GenBank/DDBJ whole genome shotgun (WGS) entry which is preliminary data.</text>
</comment>
<protein>
    <submittedName>
        <fullName evidence="1">DUF3025 domain-containing protein</fullName>
    </submittedName>
</protein>
<evidence type="ECO:0000313" key="1">
    <source>
        <dbReference type="EMBL" id="MBC3930932.1"/>
    </source>
</evidence>
<gene>
    <name evidence="1" type="ORF">H8K43_04545</name>
</gene>
<keyword evidence="2" id="KW-1185">Reference proteome</keyword>
<accession>A0ABR7A222</accession>
<dbReference type="Proteomes" id="UP000654304">
    <property type="component" value="Unassembled WGS sequence"/>
</dbReference>
<dbReference type="EMBL" id="JACOGD010000002">
    <property type="protein sequence ID" value="MBC3930932.1"/>
    <property type="molecule type" value="Genomic_DNA"/>
</dbReference>
<name>A0ABR7A222_9BURK</name>
<proteinExistence type="predicted"/>
<sequence>MSVVRFFDGIDWSCAWFSTVRPVATELLAAADWRSWLNHQAHQLALRNHRGLPLQFIPQEDLPDGVAYEAHISASGCVPTRENLHDFFNALVWLRFPLIKRQLNALQAAQIAQLGIGKSRGPARDAATIFDENAALLVVADDARGDSLTEALRQHDWQQAFITQREAFGQCAEVWSFGHALMEKLVAPYKAITAHSWVVRVSPEFFTADADEKCRWLDSQVAAQLEQHSLTTADYTPLPVLGIPGWWPEQDLAFYQDTQVFRPARQARR</sequence>